<evidence type="ECO:0000256" key="1">
    <source>
        <dbReference type="SAM" id="MobiDB-lite"/>
    </source>
</evidence>
<name>A0A1L9VB57_ASPGL</name>
<feature type="compositionally biased region" description="Polar residues" evidence="1">
    <location>
        <begin position="1"/>
        <end position="19"/>
    </location>
</feature>
<keyword evidence="3" id="KW-1185">Reference proteome</keyword>
<dbReference type="STRING" id="1160497.A0A1L9VB57"/>
<dbReference type="AlphaFoldDB" id="A0A1L9VB57"/>
<sequence>MSSADTSNSETRTQVSQPATAPDMSHPLGCISKRCGHVCYKPPANDPEINFHVALHSLAETLTSDHLHYVIWINDERTFLQTLQPSEPILAFAAGHNLLRYPRVRLAAIAALHENVSKGFDDLMHNPEI</sequence>
<dbReference type="EMBL" id="KV878907">
    <property type="protein sequence ID" value="OJJ81062.1"/>
    <property type="molecule type" value="Genomic_DNA"/>
</dbReference>
<feature type="region of interest" description="Disordered" evidence="1">
    <location>
        <begin position="1"/>
        <end position="23"/>
    </location>
</feature>
<evidence type="ECO:0000313" key="3">
    <source>
        <dbReference type="Proteomes" id="UP000184300"/>
    </source>
</evidence>
<gene>
    <name evidence="2" type="ORF">ASPGLDRAFT_60395</name>
</gene>
<evidence type="ECO:0000313" key="2">
    <source>
        <dbReference type="EMBL" id="OJJ81062.1"/>
    </source>
</evidence>
<dbReference type="VEuPathDB" id="FungiDB:ASPGLDRAFT_60395"/>
<reference evidence="3" key="1">
    <citation type="journal article" date="2017" name="Genome Biol.">
        <title>Comparative genomics reveals high biological diversity and specific adaptations in the industrially and medically important fungal genus Aspergillus.</title>
        <authorList>
            <person name="de Vries R.P."/>
            <person name="Riley R."/>
            <person name="Wiebenga A."/>
            <person name="Aguilar-Osorio G."/>
            <person name="Amillis S."/>
            <person name="Uchima C.A."/>
            <person name="Anderluh G."/>
            <person name="Asadollahi M."/>
            <person name="Askin M."/>
            <person name="Barry K."/>
            <person name="Battaglia E."/>
            <person name="Bayram O."/>
            <person name="Benocci T."/>
            <person name="Braus-Stromeyer S.A."/>
            <person name="Caldana C."/>
            <person name="Canovas D."/>
            <person name="Cerqueira G.C."/>
            <person name="Chen F."/>
            <person name="Chen W."/>
            <person name="Choi C."/>
            <person name="Clum A."/>
            <person name="Dos Santos R.A."/>
            <person name="Damasio A.R."/>
            <person name="Diallinas G."/>
            <person name="Emri T."/>
            <person name="Fekete E."/>
            <person name="Flipphi M."/>
            <person name="Freyberg S."/>
            <person name="Gallo A."/>
            <person name="Gournas C."/>
            <person name="Habgood R."/>
            <person name="Hainaut M."/>
            <person name="Harispe M.L."/>
            <person name="Henrissat B."/>
            <person name="Hilden K.S."/>
            <person name="Hope R."/>
            <person name="Hossain A."/>
            <person name="Karabika E."/>
            <person name="Karaffa L."/>
            <person name="Karanyi Z."/>
            <person name="Krasevec N."/>
            <person name="Kuo A."/>
            <person name="Kusch H."/>
            <person name="LaButti K."/>
            <person name="Lagendijk E.L."/>
            <person name="Lapidus A."/>
            <person name="Levasseur A."/>
            <person name="Lindquist E."/>
            <person name="Lipzen A."/>
            <person name="Logrieco A.F."/>
            <person name="MacCabe A."/>
            <person name="Maekelae M.R."/>
            <person name="Malavazi I."/>
            <person name="Melin P."/>
            <person name="Meyer V."/>
            <person name="Mielnichuk N."/>
            <person name="Miskei M."/>
            <person name="Molnar A.P."/>
            <person name="Mule G."/>
            <person name="Ngan C.Y."/>
            <person name="Orejas M."/>
            <person name="Orosz E."/>
            <person name="Ouedraogo J.P."/>
            <person name="Overkamp K.M."/>
            <person name="Park H.-S."/>
            <person name="Perrone G."/>
            <person name="Piumi F."/>
            <person name="Punt P.J."/>
            <person name="Ram A.F."/>
            <person name="Ramon A."/>
            <person name="Rauscher S."/>
            <person name="Record E."/>
            <person name="Riano-Pachon D.M."/>
            <person name="Robert V."/>
            <person name="Roehrig J."/>
            <person name="Ruller R."/>
            <person name="Salamov A."/>
            <person name="Salih N.S."/>
            <person name="Samson R.A."/>
            <person name="Sandor E."/>
            <person name="Sanguinetti M."/>
            <person name="Schuetze T."/>
            <person name="Sepcic K."/>
            <person name="Shelest E."/>
            <person name="Sherlock G."/>
            <person name="Sophianopoulou V."/>
            <person name="Squina F.M."/>
            <person name="Sun H."/>
            <person name="Susca A."/>
            <person name="Todd R.B."/>
            <person name="Tsang A."/>
            <person name="Unkles S.E."/>
            <person name="van de Wiele N."/>
            <person name="van Rossen-Uffink D."/>
            <person name="Oliveira J.V."/>
            <person name="Vesth T.C."/>
            <person name="Visser J."/>
            <person name="Yu J.-H."/>
            <person name="Zhou M."/>
            <person name="Andersen M.R."/>
            <person name="Archer D.B."/>
            <person name="Baker S.E."/>
            <person name="Benoit I."/>
            <person name="Brakhage A.A."/>
            <person name="Braus G.H."/>
            <person name="Fischer R."/>
            <person name="Frisvad J.C."/>
            <person name="Goldman G.H."/>
            <person name="Houbraken J."/>
            <person name="Oakley B."/>
            <person name="Pocsi I."/>
            <person name="Scazzocchio C."/>
            <person name="Seiboth B."/>
            <person name="vanKuyk P.A."/>
            <person name="Wortman J."/>
            <person name="Dyer P.S."/>
            <person name="Grigoriev I.V."/>
        </authorList>
    </citation>
    <scope>NUCLEOTIDE SEQUENCE [LARGE SCALE GENOMIC DNA]</scope>
    <source>
        <strain evidence="3">CBS 516.65</strain>
    </source>
</reference>
<dbReference type="Proteomes" id="UP000184300">
    <property type="component" value="Unassembled WGS sequence"/>
</dbReference>
<dbReference type="RefSeq" id="XP_022397760.1">
    <property type="nucleotide sequence ID" value="XM_022548432.1"/>
</dbReference>
<proteinExistence type="predicted"/>
<protein>
    <submittedName>
        <fullName evidence="2">Uncharacterized protein</fullName>
    </submittedName>
</protein>
<organism evidence="2 3">
    <name type="scientific">Aspergillus glaucus CBS 516.65</name>
    <dbReference type="NCBI Taxonomy" id="1160497"/>
    <lineage>
        <taxon>Eukaryota</taxon>
        <taxon>Fungi</taxon>
        <taxon>Dikarya</taxon>
        <taxon>Ascomycota</taxon>
        <taxon>Pezizomycotina</taxon>
        <taxon>Eurotiomycetes</taxon>
        <taxon>Eurotiomycetidae</taxon>
        <taxon>Eurotiales</taxon>
        <taxon>Aspergillaceae</taxon>
        <taxon>Aspergillus</taxon>
        <taxon>Aspergillus subgen. Aspergillus</taxon>
    </lineage>
</organism>
<dbReference type="GeneID" id="34464692"/>
<accession>A0A1L9VB57</accession>